<evidence type="ECO:0000313" key="1">
    <source>
        <dbReference type="EMBL" id="MFC5754989.1"/>
    </source>
</evidence>
<accession>A0ABW1AKD6</accession>
<name>A0ABW1AKD6_9ACTN</name>
<dbReference type="Proteomes" id="UP001596074">
    <property type="component" value="Unassembled WGS sequence"/>
</dbReference>
<dbReference type="RefSeq" id="WP_378293606.1">
    <property type="nucleotide sequence ID" value="NZ_JBHSON010000243.1"/>
</dbReference>
<reference evidence="2" key="1">
    <citation type="journal article" date="2019" name="Int. J. Syst. Evol. Microbiol.">
        <title>The Global Catalogue of Microorganisms (GCM) 10K type strain sequencing project: providing services to taxonomists for standard genome sequencing and annotation.</title>
        <authorList>
            <consortium name="The Broad Institute Genomics Platform"/>
            <consortium name="The Broad Institute Genome Sequencing Center for Infectious Disease"/>
            <person name="Wu L."/>
            <person name="Ma J."/>
        </authorList>
    </citation>
    <scope>NUCLEOTIDE SEQUENCE [LARGE SCALE GENOMIC DNA]</scope>
    <source>
        <strain evidence="2">KCTC 42087</strain>
    </source>
</reference>
<dbReference type="EMBL" id="JBHSON010000243">
    <property type="protein sequence ID" value="MFC5754989.1"/>
    <property type="molecule type" value="Genomic_DNA"/>
</dbReference>
<evidence type="ECO:0008006" key="3">
    <source>
        <dbReference type="Google" id="ProtNLM"/>
    </source>
</evidence>
<gene>
    <name evidence="1" type="ORF">ACFPZN_56090</name>
</gene>
<sequence length="72" mass="8085">MTADARSDASPAALAVEELREQFPGVPLWFGLHTRMFWALVRVADSPRLVEAITPQELATAIKAPWWPWPSQ</sequence>
<organism evidence="1 2">
    <name type="scientific">Actinomadura rugatobispora</name>
    <dbReference type="NCBI Taxonomy" id="1994"/>
    <lineage>
        <taxon>Bacteria</taxon>
        <taxon>Bacillati</taxon>
        <taxon>Actinomycetota</taxon>
        <taxon>Actinomycetes</taxon>
        <taxon>Streptosporangiales</taxon>
        <taxon>Thermomonosporaceae</taxon>
        <taxon>Actinomadura</taxon>
    </lineage>
</organism>
<keyword evidence="2" id="KW-1185">Reference proteome</keyword>
<protein>
    <recommendedName>
        <fullName evidence="3">Cytochrome P450</fullName>
    </recommendedName>
</protein>
<evidence type="ECO:0000313" key="2">
    <source>
        <dbReference type="Proteomes" id="UP001596074"/>
    </source>
</evidence>
<comment type="caution">
    <text evidence="1">The sequence shown here is derived from an EMBL/GenBank/DDBJ whole genome shotgun (WGS) entry which is preliminary data.</text>
</comment>
<proteinExistence type="predicted"/>